<sequence>DLIYAVNVLDAVGEGLDRLAAQSKLAPQLAIELMKNSPDIFDSLLAICQPEFRIVLYDLGRKAINAVKMCQPKKRK</sequence>
<proteinExistence type="predicted"/>
<organism evidence="1">
    <name type="scientific">marine sediment metagenome</name>
    <dbReference type="NCBI Taxonomy" id="412755"/>
    <lineage>
        <taxon>unclassified sequences</taxon>
        <taxon>metagenomes</taxon>
        <taxon>ecological metagenomes</taxon>
    </lineage>
</organism>
<accession>X1AB68</accession>
<gene>
    <name evidence="1" type="ORF">S01H4_13039</name>
</gene>
<evidence type="ECO:0000313" key="1">
    <source>
        <dbReference type="EMBL" id="GAG69928.1"/>
    </source>
</evidence>
<name>X1AB68_9ZZZZ</name>
<comment type="caution">
    <text evidence="1">The sequence shown here is derived from an EMBL/GenBank/DDBJ whole genome shotgun (WGS) entry which is preliminary data.</text>
</comment>
<reference evidence="1" key="1">
    <citation type="journal article" date="2014" name="Front. Microbiol.">
        <title>High frequency of phylogenetically diverse reductive dehalogenase-homologous genes in deep subseafloor sedimentary metagenomes.</title>
        <authorList>
            <person name="Kawai M."/>
            <person name="Futagami T."/>
            <person name="Toyoda A."/>
            <person name="Takaki Y."/>
            <person name="Nishi S."/>
            <person name="Hori S."/>
            <person name="Arai W."/>
            <person name="Tsubouchi T."/>
            <person name="Morono Y."/>
            <person name="Uchiyama I."/>
            <person name="Ito T."/>
            <person name="Fujiyama A."/>
            <person name="Inagaki F."/>
            <person name="Takami H."/>
        </authorList>
    </citation>
    <scope>NUCLEOTIDE SEQUENCE</scope>
    <source>
        <strain evidence="1">Expedition CK06-06</strain>
    </source>
</reference>
<dbReference type="AlphaFoldDB" id="X1AB68"/>
<protein>
    <submittedName>
        <fullName evidence="1">Uncharacterized protein</fullName>
    </submittedName>
</protein>
<dbReference type="EMBL" id="BART01005758">
    <property type="protein sequence ID" value="GAG69928.1"/>
    <property type="molecule type" value="Genomic_DNA"/>
</dbReference>
<feature type="non-terminal residue" evidence="1">
    <location>
        <position position="1"/>
    </location>
</feature>